<accession>A0AAW0FVV2</accession>
<dbReference type="PROSITE" id="PS50181">
    <property type="entry name" value="FBOX"/>
    <property type="match status" value="1"/>
</dbReference>
<dbReference type="InterPro" id="IPR036047">
    <property type="entry name" value="F-box-like_dom_sf"/>
</dbReference>
<reference evidence="2 3" key="1">
    <citation type="submission" date="2022-09" db="EMBL/GenBank/DDBJ databases">
        <authorList>
            <person name="Palmer J.M."/>
        </authorList>
    </citation>
    <scope>NUCLEOTIDE SEQUENCE [LARGE SCALE GENOMIC DNA]</scope>
    <source>
        <strain evidence="2 3">DSM 7382</strain>
    </source>
</reference>
<name>A0AAW0FVV2_9APHY</name>
<dbReference type="SUPFAM" id="SSF81383">
    <property type="entry name" value="F-box domain"/>
    <property type="match status" value="1"/>
</dbReference>
<comment type="caution">
    <text evidence="2">The sequence shown here is derived from an EMBL/GenBank/DDBJ whole genome shotgun (WGS) entry which is preliminary data.</text>
</comment>
<dbReference type="EMBL" id="JASBNA010000039">
    <property type="protein sequence ID" value="KAK7681708.1"/>
    <property type="molecule type" value="Genomic_DNA"/>
</dbReference>
<sequence>MSRLFTLPNELIIEILLILDIIDILKWRQICKYSNETVINNLRLKYKIKLAFHNMLDNPASNLTTDERIRRLSAYGNMWTHAHEKDYHELDIGGDGVWELSRGVIAQAKGPRSMVCVQLPSLIRQSEEKRWELPNVGIDIAEFTMDPEQDLLVLIESSPEYYYVHLRTLTRGEAHPLACKSATLERYKSVNFIYLNVKVTGDFVAVGFLPDSWMCKEELAIWNWKTGNVHLNVKGDFVYAYSFLSLDQVIVAAGETRLSGLQVISLSTSSQSASLTVEDMAKIEYDYFLRFPEISDIQHVWHVDIRSDPLPSIHSTSAPFFVDTDKRMFLLTVSDPHYGVYDSLSILISGEQLLKAINNTTVESQRDIRWKDWGLTGCFFSSILEGHDHTWLCNVYGTRLINLWDPGLPEFYILDCSKYGHPSLDTDISSEEDNNRERMFEGLAHANSPGLSFTQHGPLAVSGKLGVCDAVMMSEDNIVFVDSRESITKFYTMSL</sequence>
<dbReference type="AlphaFoldDB" id="A0AAW0FVV2"/>
<dbReference type="Proteomes" id="UP001385951">
    <property type="component" value="Unassembled WGS sequence"/>
</dbReference>
<evidence type="ECO:0000313" key="3">
    <source>
        <dbReference type="Proteomes" id="UP001385951"/>
    </source>
</evidence>
<protein>
    <recommendedName>
        <fullName evidence="1">F-box domain-containing protein</fullName>
    </recommendedName>
</protein>
<dbReference type="InterPro" id="IPR001810">
    <property type="entry name" value="F-box_dom"/>
</dbReference>
<organism evidence="2 3">
    <name type="scientific">Cerrena zonata</name>
    <dbReference type="NCBI Taxonomy" id="2478898"/>
    <lineage>
        <taxon>Eukaryota</taxon>
        <taxon>Fungi</taxon>
        <taxon>Dikarya</taxon>
        <taxon>Basidiomycota</taxon>
        <taxon>Agaricomycotina</taxon>
        <taxon>Agaricomycetes</taxon>
        <taxon>Polyporales</taxon>
        <taxon>Cerrenaceae</taxon>
        <taxon>Cerrena</taxon>
    </lineage>
</organism>
<gene>
    <name evidence="2" type="ORF">QCA50_015055</name>
</gene>
<evidence type="ECO:0000259" key="1">
    <source>
        <dbReference type="PROSITE" id="PS50181"/>
    </source>
</evidence>
<keyword evidence="3" id="KW-1185">Reference proteome</keyword>
<feature type="domain" description="F-box" evidence="1">
    <location>
        <begin position="1"/>
        <end position="55"/>
    </location>
</feature>
<evidence type="ECO:0000313" key="2">
    <source>
        <dbReference type="EMBL" id="KAK7681708.1"/>
    </source>
</evidence>
<proteinExistence type="predicted"/>